<evidence type="ECO:0000256" key="1">
    <source>
        <dbReference type="SAM" id="MobiDB-lite"/>
    </source>
</evidence>
<comment type="caution">
    <text evidence="2">The sequence shown here is derived from an EMBL/GenBank/DDBJ whole genome shotgun (WGS) entry which is preliminary data.</text>
</comment>
<feature type="compositionally biased region" description="Basic and acidic residues" evidence="1">
    <location>
        <begin position="1"/>
        <end position="17"/>
    </location>
</feature>
<feature type="region of interest" description="Disordered" evidence="1">
    <location>
        <begin position="1"/>
        <end position="32"/>
    </location>
</feature>
<evidence type="ECO:0000313" key="3">
    <source>
        <dbReference type="Proteomes" id="UP001172702"/>
    </source>
</evidence>
<dbReference type="Proteomes" id="UP001172702">
    <property type="component" value="Unassembled WGS sequence"/>
</dbReference>
<evidence type="ECO:0000313" key="2">
    <source>
        <dbReference type="EMBL" id="MDN4507219.1"/>
    </source>
</evidence>
<gene>
    <name evidence="2" type="ORF">QYF62_14290</name>
</gene>
<accession>A0ABT8H423</accession>
<dbReference type="RefSeq" id="WP_241727753.1">
    <property type="nucleotide sequence ID" value="NZ_JAPWIO010000021.1"/>
</dbReference>
<name>A0ABT8H423_9ACTN</name>
<feature type="region of interest" description="Disordered" evidence="1">
    <location>
        <begin position="53"/>
        <end position="74"/>
    </location>
</feature>
<proteinExistence type="predicted"/>
<reference evidence="2 3" key="1">
    <citation type="submission" date="2023-07" db="EMBL/GenBank/DDBJ databases">
        <title>Strategy for survival of the halotoleranting strain Dietzia MX2 from the Yakshinskoe mineral salts deposit.</title>
        <authorList>
            <person name="Kharitonova M.A."/>
            <person name="Kupriyanova-Ashina F.G."/>
            <person name="Shakirov T.R."/>
            <person name="Vafina M.S."/>
            <person name="Ilinskaya O.N."/>
        </authorList>
    </citation>
    <scope>NUCLEOTIDE SEQUENCE [LARGE SCALE GENOMIC DNA]</scope>
    <source>
        <strain evidence="2 3">MX2</strain>
    </source>
</reference>
<keyword evidence="3" id="KW-1185">Reference proteome</keyword>
<sequence>MSAAVEHSHHDRAEVIRAIDPTIGNPKSDEDQARRYRVRVTVNRYDDGEMKVTGWTSPMTAPDSDLGATREITA</sequence>
<dbReference type="EMBL" id="JAUHTB010000020">
    <property type="protein sequence ID" value="MDN4507219.1"/>
    <property type="molecule type" value="Genomic_DNA"/>
</dbReference>
<organism evidence="2 3">
    <name type="scientific">Dietzia maris</name>
    <dbReference type="NCBI Taxonomy" id="37915"/>
    <lineage>
        <taxon>Bacteria</taxon>
        <taxon>Bacillati</taxon>
        <taxon>Actinomycetota</taxon>
        <taxon>Actinomycetes</taxon>
        <taxon>Mycobacteriales</taxon>
        <taxon>Dietziaceae</taxon>
        <taxon>Dietzia</taxon>
    </lineage>
</organism>
<protein>
    <submittedName>
        <fullName evidence="2">Uncharacterized protein</fullName>
    </submittedName>
</protein>